<accession>L2GXQ9</accession>
<dbReference type="InterPro" id="IPR022398">
    <property type="entry name" value="Peptidase_S8_His-AS"/>
</dbReference>
<dbReference type="InterPro" id="IPR036852">
    <property type="entry name" value="Peptidase_S8/S53_dom_sf"/>
</dbReference>
<feature type="active site" description="Charge relay system" evidence="5 6">
    <location>
        <position position="294"/>
    </location>
</feature>
<dbReference type="InterPro" id="IPR000209">
    <property type="entry name" value="Peptidase_S8/S53_dom"/>
</dbReference>
<dbReference type="PROSITE" id="PS51892">
    <property type="entry name" value="SUBTILASE"/>
    <property type="match status" value="1"/>
</dbReference>
<dbReference type="AlphaFoldDB" id="L2GXQ9"/>
<evidence type="ECO:0000256" key="1">
    <source>
        <dbReference type="ARBA" id="ARBA00011073"/>
    </source>
</evidence>
<keyword evidence="2 6" id="KW-0645">Protease</keyword>
<evidence type="ECO:0000256" key="7">
    <source>
        <dbReference type="RuleBase" id="RU003355"/>
    </source>
</evidence>
<evidence type="ECO:0000313" key="12">
    <source>
        <dbReference type="Proteomes" id="UP000011081"/>
    </source>
</evidence>
<dbReference type="STRING" id="948595.L2GXQ9"/>
<dbReference type="PROSITE" id="PS00137">
    <property type="entry name" value="SUBTILASE_HIS"/>
    <property type="match status" value="1"/>
</dbReference>
<dbReference type="Pfam" id="PF05922">
    <property type="entry name" value="Inhibitor_I9"/>
    <property type="match status" value="1"/>
</dbReference>
<dbReference type="InterPro" id="IPR023828">
    <property type="entry name" value="Peptidase_S8_Ser-AS"/>
</dbReference>
<keyword evidence="3 6" id="KW-0378">Hydrolase</keyword>
<feature type="region of interest" description="Disordered" evidence="8">
    <location>
        <begin position="116"/>
        <end position="159"/>
    </location>
</feature>
<dbReference type="PROSITE" id="PS00138">
    <property type="entry name" value="SUBTILASE_SER"/>
    <property type="match status" value="1"/>
</dbReference>
<dbReference type="CDD" id="cd04077">
    <property type="entry name" value="Peptidases_S8_PCSK9_ProteinaseK_like"/>
    <property type="match status" value="1"/>
</dbReference>
<dbReference type="GO" id="GO:0006508">
    <property type="term" value="P:proteolysis"/>
    <property type="evidence" value="ECO:0007669"/>
    <property type="project" value="UniProtKB-KW"/>
</dbReference>
<dbReference type="InParanoid" id="L2GXQ9"/>
<dbReference type="SUPFAM" id="SSF52743">
    <property type="entry name" value="Subtilisin-like"/>
    <property type="match status" value="1"/>
</dbReference>
<dbReference type="OrthoDB" id="206201at2759"/>
<dbReference type="RefSeq" id="XP_008073613.1">
    <property type="nucleotide sequence ID" value="XM_008075422.1"/>
</dbReference>
<feature type="domain" description="Inhibitor I9" evidence="10">
    <location>
        <begin position="61"/>
        <end position="96"/>
    </location>
</feature>
<dbReference type="FunCoup" id="L2GXQ9">
    <property type="interactions" value="11"/>
</dbReference>
<feature type="domain" description="Peptidase S8/S53" evidence="9">
    <location>
        <begin position="253"/>
        <end position="342"/>
    </location>
</feature>
<dbReference type="HOGENOM" id="CLU_438175_0_0_1"/>
<dbReference type="EMBL" id="GL877410">
    <property type="protein sequence ID" value="ELA47870.1"/>
    <property type="molecule type" value="Genomic_DNA"/>
</dbReference>
<dbReference type="Pfam" id="PF00082">
    <property type="entry name" value="Peptidase_S8"/>
    <property type="match status" value="2"/>
</dbReference>
<evidence type="ECO:0000256" key="5">
    <source>
        <dbReference type="PIRSR" id="PIRSR615500-1"/>
    </source>
</evidence>
<dbReference type="InterPro" id="IPR050131">
    <property type="entry name" value="Peptidase_S8_subtilisin-like"/>
</dbReference>
<dbReference type="InterPro" id="IPR010259">
    <property type="entry name" value="S8pro/Inhibitor_I9"/>
</dbReference>
<comment type="similarity">
    <text evidence="1 6 7">Belongs to the peptidase S8 family.</text>
</comment>
<dbReference type="PANTHER" id="PTHR43806:SF11">
    <property type="entry name" value="CEREVISIN-RELATED"/>
    <property type="match status" value="1"/>
</dbReference>
<dbReference type="GO" id="GO:0004252">
    <property type="term" value="F:serine-type endopeptidase activity"/>
    <property type="evidence" value="ECO:0007669"/>
    <property type="project" value="UniProtKB-UniRule"/>
</dbReference>
<dbReference type="SUPFAM" id="SSF54897">
    <property type="entry name" value="Protease propeptides/inhibitors"/>
    <property type="match status" value="1"/>
</dbReference>
<dbReference type="InterPro" id="IPR023827">
    <property type="entry name" value="Peptidase_S8_Asp-AS"/>
</dbReference>
<dbReference type="PANTHER" id="PTHR43806">
    <property type="entry name" value="PEPTIDASE S8"/>
    <property type="match status" value="1"/>
</dbReference>
<evidence type="ECO:0000259" key="10">
    <source>
        <dbReference type="Pfam" id="PF05922"/>
    </source>
</evidence>
<keyword evidence="12" id="KW-1185">Reference proteome</keyword>
<feature type="domain" description="Peptidase S8/S53" evidence="9">
    <location>
        <begin position="469"/>
        <end position="607"/>
    </location>
</feature>
<dbReference type="Gene3D" id="3.40.50.200">
    <property type="entry name" value="Peptidase S8/S53 domain"/>
    <property type="match status" value="2"/>
</dbReference>
<reference evidence="12" key="1">
    <citation type="submission" date="2011-03" db="EMBL/GenBank/DDBJ databases">
        <title>The genome sequence of Vavraia culicis strain floridensis.</title>
        <authorList>
            <consortium name="The Broad Institute Genome Sequencing Platform"/>
            <person name="Cuomo C."/>
            <person name="Becnel J."/>
            <person name="Sanscrainte N."/>
            <person name="Young S.K."/>
            <person name="Zeng Q."/>
            <person name="Gargeya S."/>
            <person name="Fitzgerald M."/>
            <person name="Haas B."/>
            <person name="Abouelleil A."/>
            <person name="Alvarado L."/>
            <person name="Arachchi H.M."/>
            <person name="Berlin A."/>
            <person name="Chapman S.B."/>
            <person name="Gearin G."/>
            <person name="Goldberg J."/>
            <person name="Griggs A."/>
            <person name="Gujja S."/>
            <person name="Hansen M."/>
            <person name="Heiman D."/>
            <person name="Howarth C."/>
            <person name="Larimer J."/>
            <person name="Lui A."/>
            <person name="MacDonald P.J.P."/>
            <person name="McCowen C."/>
            <person name="Montmayeur A."/>
            <person name="Murphy C."/>
            <person name="Neiman D."/>
            <person name="Pearson M."/>
            <person name="Priest M."/>
            <person name="Roberts A."/>
            <person name="Saif S."/>
            <person name="Shea T."/>
            <person name="Sisk P."/>
            <person name="Stolte C."/>
            <person name="Sykes S."/>
            <person name="Wortman J."/>
            <person name="Nusbaum C."/>
            <person name="Birren B."/>
        </authorList>
    </citation>
    <scope>NUCLEOTIDE SEQUENCE [LARGE SCALE GENOMIC DNA]</scope>
    <source>
        <strain evidence="12">floridensis</strain>
    </source>
</reference>
<evidence type="ECO:0000256" key="3">
    <source>
        <dbReference type="ARBA" id="ARBA00022801"/>
    </source>
</evidence>
<evidence type="ECO:0000256" key="8">
    <source>
        <dbReference type="SAM" id="MobiDB-lite"/>
    </source>
</evidence>
<evidence type="ECO:0000256" key="2">
    <source>
        <dbReference type="ARBA" id="ARBA00022670"/>
    </source>
</evidence>
<proteinExistence type="inferred from homology"/>
<dbReference type="Proteomes" id="UP000011081">
    <property type="component" value="Unassembled WGS sequence"/>
</dbReference>
<protein>
    <recommendedName>
        <fullName evidence="13">Peptidase S8/S53 domain-containing protein</fullName>
    </recommendedName>
</protein>
<dbReference type="InterPro" id="IPR015500">
    <property type="entry name" value="Peptidase_S8_subtilisin-rel"/>
</dbReference>
<feature type="active site" description="Charge relay system" evidence="5 6">
    <location>
        <position position="262"/>
    </location>
</feature>
<dbReference type="InterPro" id="IPR037045">
    <property type="entry name" value="S8pro/Inhibitor_I9_sf"/>
</dbReference>
<organism evidence="11 12">
    <name type="scientific">Vavraia culicis (isolate floridensis)</name>
    <name type="common">Microsporidian parasite</name>
    <dbReference type="NCBI Taxonomy" id="948595"/>
    <lineage>
        <taxon>Eukaryota</taxon>
        <taxon>Fungi</taxon>
        <taxon>Fungi incertae sedis</taxon>
        <taxon>Microsporidia</taxon>
        <taxon>Pleistophoridae</taxon>
        <taxon>Vavraia</taxon>
    </lineage>
</organism>
<feature type="compositionally biased region" description="Basic and acidic residues" evidence="8">
    <location>
        <begin position="124"/>
        <end position="137"/>
    </location>
</feature>
<dbReference type="Gene3D" id="3.30.70.80">
    <property type="entry name" value="Peptidase S8 propeptide/proteinase inhibitor I9"/>
    <property type="match status" value="1"/>
</dbReference>
<dbReference type="GeneID" id="19878475"/>
<evidence type="ECO:0008006" key="13">
    <source>
        <dbReference type="Google" id="ProtNLM"/>
    </source>
</evidence>
<dbReference type="VEuPathDB" id="MicrosporidiaDB:VCUG_00590"/>
<name>L2GXQ9_VAVCU</name>
<evidence type="ECO:0000259" key="9">
    <source>
        <dbReference type="Pfam" id="PF00082"/>
    </source>
</evidence>
<dbReference type="InterPro" id="IPR034193">
    <property type="entry name" value="PCSK9_ProteinaseK-like"/>
</dbReference>
<evidence type="ECO:0000256" key="6">
    <source>
        <dbReference type="PROSITE-ProRule" id="PRU01240"/>
    </source>
</evidence>
<evidence type="ECO:0000313" key="11">
    <source>
        <dbReference type="EMBL" id="ELA47870.1"/>
    </source>
</evidence>
<feature type="active site" description="Charge relay system" evidence="5 6">
    <location>
        <position position="574"/>
    </location>
</feature>
<evidence type="ECO:0000256" key="4">
    <source>
        <dbReference type="ARBA" id="ARBA00022825"/>
    </source>
</evidence>
<dbReference type="OMA" id="IMGIDYV"/>
<dbReference type="GO" id="GO:0005615">
    <property type="term" value="C:extracellular space"/>
    <property type="evidence" value="ECO:0007669"/>
    <property type="project" value="TreeGrafter"/>
</dbReference>
<gene>
    <name evidence="11" type="ORF">VCUG_00590</name>
</gene>
<keyword evidence="4 6" id="KW-0720">Serine protease</keyword>
<sequence>MVSHYALSSATLPTHMLILLIRYICAARYIVMLKDNPKRYNYNILSNSVFNALGMGDTVVNTLSNGFIGDLKEESANKLRNDEKVAYVERDMKVQIKEFIVKGEFVLGADASSAQHDSWDDELSDRLSVDRGDEGERRNKKHKSDRSDGSYGKTNNTREALIGANRMLKNRDHRFSQVQNASKYKNHKLDDLRKNNVIGNADKGSGSTSRIRTQSHAHAVLEYQNDAPWGISRISSGTKVNTMHTFRYPYSSGKNTQVYVIDTGVELSHPELQGRAFFGANFTTSSSDADLNGHGTHVSGVIAGKTVGIARKAEIVAVKVLDKMGSGMLSSVIMGIDYVIRKHSEKMERYEENKRNEYYKRVLDGRYDSGQDMNDNSWSDWREKGIPHRRIGGSIMSTSAFNPLWHVSSIINTVRSFLSVVNHDLGTENDPLGQLKLTGLTDPFRISSFNPLLSITGNSSYATNSLGTASSDHKPKSIVNMSVGGLKSKVLDYAVKYATDIGIHFSAAAGNDHEDACEFSPSSSKLAMTAGASTASDTVAFFSNYGQCVDLYAPGVDIKSSWINGEYKVVSGTSMAAPHVTGAMALYLGEKDYTPAELINMLKNDAYKVVHEPGKNTDDNYPLISIRKLIREIYDNSKKMDK</sequence>
<dbReference type="PROSITE" id="PS00136">
    <property type="entry name" value="SUBTILASE_ASP"/>
    <property type="match status" value="1"/>
</dbReference>
<dbReference type="PRINTS" id="PR00723">
    <property type="entry name" value="SUBTILISIN"/>
</dbReference>